<feature type="transmembrane region" description="Helical" evidence="1">
    <location>
        <begin position="146"/>
        <end position="165"/>
    </location>
</feature>
<keyword evidence="1" id="KW-0472">Membrane</keyword>
<accession>A0A1I0YQ40</accession>
<keyword evidence="1" id="KW-1133">Transmembrane helix</keyword>
<dbReference type="EMBL" id="FOKI01000014">
    <property type="protein sequence ID" value="SFB15444.1"/>
    <property type="molecule type" value="Genomic_DNA"/>
</dbReference>
<feature type="transmembrane region" description="Helical" evidence="1">
    <location>
        <begin position="116"/>
        <end position="134"/>
    </location>
</feature>
<feature type="transmembrane region" description="Helical" evidence="1">
    <location>
        <begin position="260"/>
        <end position="278"/>
    </location>
</feature>
<feature type="transmembrane region" description="Helical" evidence="1">
    <location>
        <begin position="185"/>
        <end position="205"/>
    </location>
</feature>
<keyword evidence="3" id="KW-1185">Reference proteome</keyword>
<dbReference type="PANTHER" id="PTHR37814:SF1">
    <property type="entry name" value="MEMBRANE PROTEIN"/>
    <property type="match status" value="1"/>
</dbReference>
<dbReference type="InterPro" id="IPR038728">
    <property type="entry name" value="YkvI-like"/>
</dbReference>
<protein>
    <submittedName>
        <fullName evidence="2">Uncharacterized membrane protein YkvI</fullName>
    </submittedName>
</protein>
<dbReference type="OrthoDB" id="4424890at2"/>
<dbReference type="STRING" id="84698.SAMN04488528_101478"/>
<dbReference type="AlphaFoldDB" id="A0A1I0YQ40"/>
<evidence type="ECO:0000313" key="2">
    <source>
        <dbReference type="EMBL" id="SFB15444.1"/>
    </source>
</evidence>
<dbReference type="Proteomes" id="UP000198619">
    <property type="component" value="Unassembled WGS sequence"/>
</dbReference>
<feature type="transmembrane region" description="Helical" evidence="1">
    <location>
        <begin position="37"/>
        <end position="62"/>
    </location>
</feature>
<feature type="transmembrane region" description="Helical" evidence="1">
    <location>
        <begin position="82"/>
        <end position="104"/>
    </location>
</feature>
<sequence>MKKSSTLVFQCAAVFIGTVVGAGLASGKEITQFFTSYGFASFFGIIACGLLYILISSLIASISIKYDLNSYNEFITFVSPGFLGKIIDFITTLFLISSAAIILAGSGALLHQYFGVSRWVGIFLMALLSSLVLLKDTSGLIKINSFIVPSLITIIVSIFILYTIFCKDMISLNHLISTPHPKNNWFISSLLYAGFNLLCCSGVLVPLSKEMKDEKNIISGLIIGSVVLSILCVLINIMLMSNIPYIYEYEIPLLYISNRFGKIVQIVLLVIIWCEMFSTEVSDIYSIAKTLETKFKISFKKGIFIVLLLALPISQIGFGNLISIIYPFFGAISLIFMFQLLYFFFIKDK</sequence>
<dbReference type="PANTHER" id="PTHR37814">
    <property type="entry name" value="CONSERVED MEMBRANE PROTEIN"/>
    <property type="match status" value="1"/>
</dbReference>
<dbReference type="RefSeq" id="WP_090041222.1">
    <property type="nucleotide sequence ID" value="NZ_FOKI01000014.1"/>
</dbReference>
<name>A0A1I0YQ40_9CLOT</name>
<evidence type="ECO:0000313" key="3">
    <source>
        <dbReference type="Proteomes" id="UP000198619"/>
    </source>
</evidence>
<evidence type="ECO:0000256" key="1">
    <source>
        <dbReference type="SAM" id="Phobius"/>
    </source>
</evidence>
<keyword evidence="1" id="KW-0812">Transmembrane</keyword>
<reference evidence="2 3" key="1">
    <citation type="submission" date="2016-10" db="EMBL/GenBank/DDBJ databases">
        <authorList>
            <person name="de Groot N.N."/>
        </authorList>
    </citation>
    <scope>NUCLEOTIDE SEQUENCE [LARGE SCALE GENOMIC DNA]</scope>
    <source>
        <strain evidence="2 3">DSM 12271</strain>
    </source>
</reference>
<organism evidence="2 3">
    <name type="scientific">Clostridium frigidicarnis</name>
    <dbReference type="NCBI Taxonomy" id="84698"/>
    <lineage>
        <taxon>Bacteria</taxon>
        <taxon>Bacillati</taxon>
        <taxon>Bacillota</taxon>
        <taxon>Clostridia</taxon>
        <taxon>Eubacteriales</taxon>
        <taxon>Clostridiaceae</taxon>
        <taxon>Clostridium</taxon>
    </lineage>
</organism>
<feature type="transmembrane region" description="Helical" evidence="1">
    <location>
        <begin position="299"/>
        <end position="318"/>
    </location>
</feature>
<gene>
    <name evidence="2" type="ORF">SAMN04488528_101478</name>
</gene>
<proteinExistence type="predicted"/>
<feature type="transmembrane region" description="Helical" evidence="1">
    <location>
        <begin position="324"/>
        <end position="345"/>
    </location>
</feature>
<feature type="transmembrane region" description="Helical" evidence="1">
    <location>
        <begin position="217"/>
        <end position="240"/>
    </location>
</feature>